<evidence type="ECO:0000256" key="1">
    <source>
        <dbReference type="SAM" id="SignalP"/>
    </source>
</evidence>
<keyword evidence="3" id="KW-1185">Reference proteome</keyword>
<dbReference type="Proteomes" id="UP000821853">
    <property type="component" value="Chromosome 2"/>
</dbReference>
<sequence>MKFQQTRLAVVVVAFITLTLPACRAEVRPAGGIEPPPSATEGGAGECKRIYSRYTPDHVLCKQLDGVCERVSSGVNSTERDHILTAHNRYRSEIALGKVVGLPPASAMLEMVRARLVFQRKGNSVLYVHDHTCGY</sequence>
<comment type="caution">
    <text evidence="2">The sequence shown here is derived from an EMBL/GenBank/DDBJ whole genome shotgun (WGS) entry which is preliminary data.</text>
</comment>
<dbReference type="Gene3D" id="3.40.33.10">
    <property type="entry name" value="CAP"/>
    <property type="match status" value="1"/>
</dbReference>
<accession>A0A9J6FZJ9</accession>
<dbReference type="SUPFAM" id="SSF55797">
    <property type="entry name" value="PR-1-like"/>
    <property type="match status" value="1"/>
</dbReference>
<name>A0A9J6FZJ9_HAELO</name>
<dbReference type="EMBL" id="JABSTR010000004">
    <property type="protein sequence ID" value="KAH9368155.1"/>
    <property type="molecule type" value="Genomic_DNA"/>
</dbReference>
<evidence type="ECO:0000313" key="2">
    <source>
        <dbReference type="EMBL" id="KAH9368155.1"/>
    </source>
</evidence>
<evidence type="ECO:0000313" key="3">
    <source>
        <dbReference type="Proteomes" id="UP000821853"/>
    </source>
</evidence>
<dbReference type="VEuPathDB" id="VectorBase:HLOH_046395"/>
<gene>
    <name evidence="2" type="ORF">HPB48_018812</name>
</gene>
<keyword evidence="1" id="KW-0732">Signal</keyword>
<dbReference type="InterPro" id="IPR035940">
    <property type="entry name" value="CAP_sf"/>
</dbReference>
<feature type="signal peptide" evidence="1">
    <location>
        <begin position="1"/>
        <end position="25"/>
    </location>
</feature>
<proteinExistence type="predicted"/>
<protein>
    <submittedName>
        <fullName evidence="2">Uncharacterized protein</fullName>
    </submittedName>
</protein>
<reference evidence="2 3" key="1">
    <citation type="journal article" date="2020" name="Cell">
        <title>Large-Scale Comparative Analyses of Tick Genomes Elucidate Their Genetic Diversity and Vector Capacities.</title>
        <authorList>
            <consortium name="Tick Genome and Microbiome Consortium (TIGMIC)"/>
            <person name="Jia N."/>
            <person name="Wang J."/>
            <person name="Shi W."/>
            <person name="Du L."/>
            <person name="Sun Y."/>
            <person name="Zhan W."/>
            <person name="Jiang J.F."/>
            <person name="Wang Q."/>
            <person name="Zhang B."/>
            <person name="Ji P."/>
            <person name="Bell-Sakyi L."/>
            <person name="Cui X.M."/>
            <person name="Yuan T.T."/>
            <person name="Jiang B.G."/>
            <person name="Yang W.F."/>
            <person name="Lam T.T."/>
            <person name="Chang Q.C."/>
            <person name="Ding S.J."/>
            <person name="Wang X.J."/>
            <person name="Zhu J.G."/>
            <person name="Ruan X.D."/>
            <person name="Zhao L."/>
            <person name="Wei J.T."/>
            <person name="Ye R.Z."/>
            <person name="Que T.C."/>
            <person name="Du C.H."/>
            <person name="Zhou Y.H."/>
            <person name="Cheng J.X."/>
            <person name="Dai P.F."/>
            <person name="Guo W.B."/>
            <person name="Han X.H."/>
            <person name="Huang E.J."/>
            <person name="Li L.F."/>
            <person name="Wei W."/>
            <person name="Gao Y.C."/>
            <person name="Liu J.Z."/>
            <person name="Shao H.Z."/>
            <person name="Wang X."/>
            <person name="Wang C.C."/>
            <person name="Yang T.C."/>
            <person name="Huo Q.B."/>
            <person name="Li W."/>
            <person name="Chen H.Y."/>
            <person name="Chen S.E."/>
            <person name="Zhou L.G."/>
            <person name="Ni X.B."/>
            <person name="Tian J.H."/>
            <person name="Sheng Y."/>
            <person name="Liu T."/>
            <person name="Pan Y.S."/>
            <person name="Xia L.Y."/>
            <person name="Li J."/>
            <person name="Zhao F."/>
            <person name="Cao W.C."/>
        </authorList>
    </citation>
    <scope>NUCLEOTIDE SEQUENCE [LARGE SCALE GENOMIC DNA]</scope>
    <source>
        <strain evidence="2">HaeL-2018</strain>
    </source>
</reference>
<dbReference type="AlphaFoldDB" id="A0A9J6FZJ9"/>
<organism evidence="2 3">
    <name type="scientific">Haemaphysalis longicornis</name>
    <name type="common">Bush tick</name>
    <dbReference type="NCBI Taxonomy" id="44386"/>
    <lineage>
        <taxon>Eukaryota</taxon>
        <taxon>Metazoa</taxon>
        <taxon>Ecdysozoa</taxon>
        <taxon>Arthropoda</taxon>
        <taxon>Chelicerata</taxon>
        <taxon>Arachnida</taxon>
        <taxon>Acari</taxon>
        <taxon>Parasitiformes</taxon>
        <taxon>Ixodida</taxon>
        <taxon>Ixodoidea</taxon>
        <taxon>Ixodidae</taxon>
        <taxon>Haemaphysalinae</taxon>
        <taxon>Haemaphysalis</taxon>
    </lineage>
</organism>
<dbReference type="OrthoDB" id="414826at2759"/>
<feature type="chain" id="PRO_5039930317" evidence="1">
    <location>
        <begin position="26"/>
        <end position="135"/>
    </location>
</feature>